<dbReference type="Proteomes" id="UP000192917">
    <property type="component" value="Unassembled WGS sequence"/>
</dbReference>
<evidence type="ECO:0000256" key="1">
    <source>
        <dbReference type="SAM" id="MobiDB-lite"/>
    </source>
</evidence>
<dbReference type="RefSeq" id="WP_200808671.1">
    <property type="nucleotide sequence ID" value="NZ_FWZX01000031.1"/>
</dbReference>
<feature type="compositionally biased region" description="Polar residues" evidence="1">
    <location>
        <begin position="68"/>
        <end position="84"/>
    </location>
</feature>
<dbReference type="EMBL" id="FWZX01000031">
    <property type="protein sequence ID" value="SMF72566.1"/>
    <property type="molecule type" value="Genomic_DNA"/>
</dbReference>
<evidence type="ECO:0000313" key="4">
    <source>
        <dbReference type="Proteomes" id="UP000192917"/>
    </source>
</evidence>
<name>A0A1Y6CR16_9PROT</name>
<feature type="domain" description="Phage tail collar" evidence="2">
    <location>
        <begin position="9"/>
        <end position="64"/>
    </location>
</feature>
<dbReference type="AlphaFoldDB" id="A0A1Y6CR16"/>
<dbReference type="SUPFAM" id="SSF88874">
    <property type="entry name" value="Receptor-binding domain of short tail fibre protein gp12"/>
    <property type="match status" value="1"/>
</dbReference>
<reference evidence="3 4" key="1">
    <citation type="submission" date="2017-04" db="EMBL/GenBank/DDBJ databases">
        <authorList>
            <person name="Afonso C.L."/>
            <person name="Miller P.J."/>
            <person name="Scott M.A."/>
            <person name="Spackman E."/>
            <person name="Goraichik I."/>
            <person name="Dimitrov K.M."/>
            <person name="Suarez D.L."/>
            <person name="Swayne D.E."/>
        </authorList>
    </citation>
    <scope>NUCLEOTIDE SEQUENCE [LARGE SCALE GENOMIC DNA]</scope>
    <source>
        <strain evidence="3 4">USBA 355</strain>
    </source>
</reference>
<evidence type="ECO:0000313" key="3">
    <source>
        <dbReference type="EMBL" id="SMF72566.1"/>
    </source>
</evidence>
<dbReference type="STRING" id="560819.SAMN05428998_13137"/>
<dbReference type="InterPro" id="IPR011083">
    <property type="entry name" value="Phage_tail_collar_dom"/>
</dbReference>
<gene>
    <name evidence="3" type="ORF">SAMN05428998_13137</name>
</gene>
<organism evidence="3 4">
    <name type="scientific">Tistlia consotensis USBA 355</name>
    <dbReference type="NCBI Taxonomy" id="560819"/>
    <lineage>
        <taxon>Bacteria</taxon>
        <taxon>Pseudomonadati</taxon>
        <taxon>Pseudomonadota</taxon>
        <taxon>Alphaproteobacteria</taxon>
        <taxon>Rhodospirillales</taxon>
        <taxon>Rhodovibrionaceae</taxon>
        <taxon>Tistlia</taxon>
    </lineage>
</organism>
<dbReference type="Pfam" id="PF07484">
    <property type="entry name" value="Collar"/>
    <property type="match status" value="1"/>
</dbReference>
<evidence type="ECO:0000259" key="2">
    <source>
        <dbReference type="Pfam" id="PF07484"/>
    </source>
</evidence>
<dbReference type="Gene3D" id="3.90.1340.10">
    <property type="entry name" value="Phage tail collar domain"/>
    <property type="match status" value="1"/>
</dbReference>
<feature type="region of interest" description="Disordered" evidence="1">
    <location>
        <begin position="63"/>
        <end position="84"/>
    </location>
</feature>
<sequence>MAAQPMISMISAWGPTWAPRQWTLCAGQLLAISQFTAVFSLIGTIYGGDGRTTFQLPDLRNRSPVAAGQSSGTSFHAQGSKTGQESVTLTVREMPTHNHLPAHNLVAIRPASADPASEGTPDMVLVPAQIAQRGVSDLPNIYGEPDGVTTLFGGSISGTITLGDTGGGRSFSVVQPLQAIQFIFALEGIYPSRN</sequence>
<dbReference type="InterPro" id="IPR037053">
    <property type="entry name" value="Phage_tail_collar_dom_sf"/>
</dbReference>
<keyword evidence="4" id="KW-1185">Reference proteome</keyword>
<accession>A0A1Y6CR16</accession>
<proteinExistence type="predicted"/>
<protein>
    <submittedName>
        <fullName evidence="3">Microcystin-dependent protein</fullName>
    </submittedName>
</protein>